<accession>A0A222VW41</accession>
<evidence type="ECO:0000313" key="1">
    <source>
        <dbReference type="EMBL" id="SDC92002.1"/>
    </source>
</evidence>
<evidence type="ECO:0000313" key="2">
    <source>
        <dbReference type="Proteomes" id="UP000199494"/>
    </source>
</evidence>
<dbReference type="EMBL" id="FMZE01000004">
    <property type="protein sequence ID" value="SDC92002.1"/>
    <property type="molecule type" value="Genomic_DNA"/>
</dbReference>
<sequence length="202" mass="21313">MAASRIGAKEARELALPTKEPYPTLWPSISILVAVLLLVTGLHIVDSAIPGEQPIPAGTTIHAGPSVSFVPANGWALDKGDGGPGSLITTSSVIKEDNRVAVSAAEWQGTLEQQVERNKRQIAVSVKHSWQSEEQTFTTGSGLVGSTFSFRSAKKDGQLWIAVDDRRELAVVVTASGGPESFQAARGQIEGMVGSVRIGVRS</sequence>
<dbReference type="STRING" id="530584.SAMN05421630_104447"/>
<organism evidence="1 2">
    <name type="scientific">Prauserella marina</name>
    <dbReference type="NCBI Taxonomy" id="530584"/>
    <lineage>
        <taxon>Bacteria</taxon>
        <taxon>Bacillati</taxon>
        <taxon>Actinomycetota</taxon>
        <taxon>Actinomycetes</taxon>
        <taxon>Pseudonocardiales</taxon>
        <taxon>Pseudonocardiaceae</taxon>
        <taxon>Prauserella</taxon>
    </lineage>
</organism>
<protein>
    <submittedName>
        <fullName evidence="1">Uncharacterized protein</fullName>
    </submittedName>
</protein>
<dbReference type="OrthoDB" id="5117676at2"/>
<dbReference type="RefSeq" id="WP_091803632.1">
    <property type="nucleotide sequence ID" value="NZ_CP016353.1"/>
</dbReference>
<reference evidence="1 2" key="1">
    <citation type="submission" date="2016-10" db="EMBL/GenBank/DDBJ databases">
        <authorList>
            <person name="de Groot N.N."/>
        </authorList>
    </citation>
    <scope>NUCLEOTIDE SEQUENCE [LARGE SCALE GENOMIC DNA]</scope>
    <source>
        <strain evidence="1 2">CGMCC 4.5506</strain>
    </source>
</reference>
<name>A0A222VW41_9PSEU</name>
<dbReference type="Proteomes" id="UP000199494">
    <property type="component" value="Unassembled WGS sequence"/>
</dbReference>
<gene>
    <name evidence="1" type="ORF">SAMN05421630_104447</name>
</gene>
<keyword evidence="2" id="KW-1185">Reference proteome</keyword>
<proteinExistence type="predicted"/>
<dbReference type="KEGG" id="pmad:BAY61_27460"/>
<dbReference type="AlphaFoldDB" id="A0A222VW41"/>